<dbReference type="EMBL" id="CAJOBF010004389">
    <property type="protein sequence ID" value="CAF4136252.1"/>
    <property type="molecule type" value="Genomic_DNA"/>
</dbReference>
<accession>A0A820ASY2</accession>
<sequence>MLDPTGSSRNLVKNAQLDFHSFLALLRSMLDVIRIEHKENKPPYCIHSVYNEIATHIQKMVLEQHNI</sequence>
<reference evidence="2" key="1">
    <citation type="submission" date="2021-02" db="EMBL/GenBank/DDBJ databases">
        <authorList>
            <person name="Nowell W R."/>
        </authorList>
    </citation>
    <scope>NUCLEOTIDE SEQUENCE</scope>
</reference>
<name>A0A820ASY2_9BILA</name>
<protein>
    <submittedName>
        <fullName evidence="2">Uncharacterized protein</fullName>
    </submittedName>
</protein>
<dbReference type="EMBL" id="CAJOBG010006720">
    <property type="protein sequence ID" value="CAF4195517.1"/>
    <property type="molecule type" value="Genomic_DNA"/>
</dbReference>
<evidence type="ECO:0000313" key="1">
    <source>
        <dbReference type="EMBL" id="CAF4136252.1"/>
    </source>
</evidence>
<evidence type="ECO:0000313" key="3">
    <source>
        <dbReference type="Proteomes" id="UP000663866"/>
    </source>
</evidence>
<organism evidence="2 3">
    <name type="scientific">Rotaria magnacalcarata</name>
    <dbReference type="NCBI Taxonomy" id="392030"/>
    <lineage>
        <taxon>Eukaryota</taxon>
        <taxon>Metazoa</taxon>
        <taxon>Spiralia</taxon>
        <taxon>Gnathifera</taxon>
        <taxon>Rotifera</taxon>
        <taxon>Eurotatoria</taxon>
        <taxon>Bdelloidea</taxon>
        <taxon>Philodinida</taxon>
        <taxon>Philodinidae</taxon>
        <taxon>Rotaria</taxon>
    </lineage>
</organism>
<comment type="caution">
    <text evidence="2">The sequence shown here is derived from an EMBL/GenBank/DDBJ whole genome shotgun (WGS) entry which is preliminary data.</text>
</comment>
<dbReference type="Proteomes" id="UP000663842">
    <property type="component" value="Unassembled WGS sequence"/>
</dbReference>
<keyword evidence="3" id="KW-1185">Reference proteome</keyword>
<dbReference type="Proteomes" id="UP000663866">
    <property type="component" value="Unassembled WGS sequence"/>
</dbReference>
<dbReference type="AlphaFoldDB" id="A0A820ASY2"/>
<gene>
    <name evidence="2" type="ORF">OVN521_LOCUS26093</name>
    <name evidence="1" type="ORF">UXM345_LOCUS24300</name>
</gene>
<proteinExistence type="predicted"/>
<evidence type="ECO:0000313" key="2">
    <source>
        <dbReference type="EMBL" id="CAF4195517.1"/>
    </source>
</evidence>